<gene>
    <name evidence="1" type="ORF">ADICYQ_0381</name>
</gene>
<dbReference type="RefSeq" id="WP_020894228.1">
    <property type="nucleotide sequence ID" value="NZ_ATNM01000017.1"/>
</dbReference>
<comment type="caution">
    <text evidence="1">The sequence shown here is derived from an EMBL/GenBank/DDBJ whole genome shotgun (WGS) entry which is preliminary data.</text>
</comment>
<evidence type="ECO:0000313" key="1">
    <source>
        <dbReference type="EMBL" id="EPR71431.1"/>
    </source>
</evidence>
<accession>S7VN74</accession>
<dbReference type="Proteomes" id="UP000014974">
    <property type="component" value="Unassembled WGS sequence"/>
</dbReference>
<proteinExistence type="predicted"/>
<dbReference type="GO" id="GO:0047134">
    <property type="term" value="F:protein-disulfide reductase [NAD(P)H] activity"/>
    <property type="evidence" value="ECO:0007669"/>
    <property type="project" value="UniProtKB-EC"/>
</dbReference>
<dbReference type="EMBL" id="ATNM01000017">
    <property type="protein sequence ID" value="EPR71431.1"/>
    <property type="molecule type" value="Genomic_DNA"/>
</dbReference>
<protein>
    <submittedName>
        <fullName evidence="1">Cytochrome c-type biogenesis protein DsbD, protein-disulfide reductase</fullName>
        <ecNumber evidence="1">1.8.1.8</ecNumber>
    </submittedName>
</protein>
<evidence type="ECO:0000313" key="2">
    <source>
        <dbReference type="Proteomes" id="UP000014974"/>
    </source>
</evidence>
<keyword evidence="1" id="KW-0560">Oxidoreductase</keyword>
<dbReference type="PATRIC" id="fig|641524.5.peg.376"/>
<sequence length="147" mass="16693">MKDTEDVKEVSTGMALNLTGNTPKILEPVKWSTSVEKINDTELILVSTATIDKGWKLYAQNIEEGGPIPTSFDYTLKDGVELVGSTNEEKGEESIDKVFDMKIKYFKDKAEFRQKLKFQTQQFLHSFLRLALCLAMTHNVQLQLMSI</sequence>
<dbReference type="eggNOG" id="COG4232">
    <property type="taxonomic scope" value="Bacteria"/>
</dbReference>
<name>S7VN74_9BACT</name>
<dbReference type="EC" id="1.8.1.8" evidence="1"/>
<reference evidence="1 2" key="1">
    <citation type="journal article" date="2013" name="Genome Announc.">
        <title>Draft Genome Sequence of Cyclobacterium qasimii Strain M12-11BT, Isolated from Arctic Marine Sediment.</title>
        <authorList>
            <person name="Shivaji S."/>
            <person name="Ara S."/>
            <person name="Singh A."/>
            <person name="Kumar Pinnaka A."/>
        </authorList>
    </citation>
    <scope>NUCLEOTIDE SEQUENCE [LARGE SCALE GENOMIC DNA]</scope>
    <source>
        <strain evidence="1 2">M12-11B</strain>
    </source>
</reference>
<dbReference type="STRING" id="641524.ADICYQ_0381"/>
<organism evidence="1 2">
    <name type="scientific">Cyclobacterium qasimii M12-11B</name>
    <dbReference type="NCBI Taxonomy" id="641524"/>
    <lineage>
        <taxon>Bacteria</taxon>
        <taxon>Pseudomonadati</taxon>
        <taxon>Bacteroidota</taxon>
        <taxon>Cytophagia</taxon>
        <taxon>Cytophagales</taxon>
        <taxon>Cyclobacteriaceae</taxon>
        <taxon>Cyclobacterium</taxon>
    </lineage>
</organism>
<dbReference type="AlphaFoldDB" id="S7VN74"/>